<protein>
    <recommendedName>
        <fullName evidence="4">Structural maintenance of chromosomes protein 5</fullName>
    </recommendedName>
</protein>
<evidence type="ECO:0000256" key="10">
    <source>
        <dbReference type="SAM" id="Coils"/>
    </source>
</evidence>
<keyword evidence="6" id="KW-0547">Nucleotide-binding</keyword>
<evidence type="ECO:0000256" key="8">
    <source>
        <dbReference type="ARBA" id="ARBA00023054"/>
    </source>
</evidence>
<dbReference type="GO" id="GO:0005634">
    <property type="term" value="C:nucleus"/>
    <property type="evidence" value="ECO:0007669"/>
    <property type="project" value="UniProtKB-SubCell"/>
</dbReference>
<dbReference type="SUPFAM" id="SSF52540">
    <property type="entry name" value="P-loop containing nucleoside triphosphate hydrolases"/>
    <property type="match status" value="1"/>
</dbReference>
<feature type="coiled-coil region" evidence="10">
    <location>
        <begin position="940"/>
        <end position="977"/>
    </location>
</feature>
<dbReference type="STRING" id="42251.A0A2T6ZLF8"/>
<dbReference type="OrthoDB" id="10254973at2759"/>
<evidence type="ECO:0000256" key="3">
    <source>
        <dbReference type="ARBA" id="ARBA00010171"/>
    </source>
</evidence>
<evidence type="ECO:0000256" key="6">
    <source>
        <dbReference type="ARBA" id="ARBA00022741"/>
    </source>
</evidence>
<evidence type="ECO:0000256" key="9">
    <source>
        <dbReference type="ARBA" id="ARBA00023242"/>
    </source>
</evidence>
<dbReference type="InterPro" id="IPR027417">
    <property type="entry name" value="P-loop_NTPase"/>
</dbReference>
<dbReference type="Gene3D" id="1.10.287.1490">
    <property type="match status" value="1"/>
</dbReference>
<evidence type="ECO:0000313" key="13">
    <source>
        <dbReference type="EMBL" id="PUU76327.1"/>
    </source>
</evidence>
<dbReference type="GO" id="GO:0030915">
    <property type="term" value="C:Smc5-Smc6 complex"/>
    <property type="evidence" value="ECO:0007669"/>
    <property type="project" value="TreeGrafter"/>
</dbReference>
<dbReference type="GO" id="GO:0005524">
    <property type="term" value="F:ATP binding"/>
    <property type="evidence" value="ECO:0007669"/>
    <property type="project" value="UniProtKB-KW"/>
</dbReference>
<proteinExistence type="inferred from homology"/>
<dbReference type="PANTHER" id="PTHR45916">
    <property type="entry name" value="STRUCTURAL MAINTENANCE OF CHROMOSOMES PROTEIN 5"/>
    <property type="match status" value="1"/>
</dbReference>
<comment type="similarity">
    <text evidence="3">Belongs to the SMC family. SMC5 subfamily.</text>
</comment>
<feature type="coiled-coil region" evidence="10">
    <location>
        <begin position="713"/>
        <end position="747"/>
    </location>
</feature>
<dbReference type="InterPro" id="IPR003395">
    <property type="entry name" value="RecF/RecN/SMC_N"/>
</dbReference>
<dbReference type="Gene3D" id="3.40.50.300">
    <property type="entry name" value="P-loop containing nucleotide triphosphate hydrolases"/>
    <property type="match status" value="2"/>
</dbReference>
<name>A0A2T6ZLF8_TUBBO</name>
<evidence type="ECO:0000256" key="7">
    <source>
        <dbReference type="ARBA" id="ARBA00022840"/>
    </source>
</evidence>
<dbReference type="AlphaFoldDB" id="A0A2T6ZLF8"/>
<dbReference type="FunFam" id="3.40.50.300:FF:001301">
    <property type="entry name" value="Structural maintenance of chromosomes 5"/>
    <property type="match status" value="1"/>
</dbReference>
<accession>A0A2T6ZLF8</accession>
<feature type="compositionally biased region" description="Acidic residues" evidence="11">
    <location>
        <begin position="77"/>
        <end position="86"/>
    </location>
</feature>
<organism evidence="13 14">
    <name type="scientific">Tuber borchii</name>
    <name type="common">White truffle</name>
    <dbReference type="NCBI Taxonomy" id="42251"/>
    <lineage>
        <taxon>Eukaryota</taxon>
        <taxon>Fungi</taxon>
        <taxon>Dikarya</taxon>
        <taxon>Ascomycota</taxon>
        <taxon>Pezizomycotina</taxon>
        <taxon>Pezizomycetes</taxon>
        <taxon>Pezizales</taxon>
        <taxon>Tuberaceae</taxon>
        <taxon>Tuber</taxon>
    </lineage>
</organism>
<feature type="domain" description="RecF/RecN/SMC N-terminal" evidence="12">
    <location>
        <begin position="106"/>
        <end position="1102"/>
    </location>
</feature>
<dbReference type="GO" id="GO:0000724">
    <property type="term" value="P:double-strand break repair via homologous recombination"/>
    <property type="evidence" value="ECO:0007669"/>
    <property type="project" value="TreeGrafter"/>
</dbReference>
<evidence type="ECO:0000313" key="14">
    <source>
        <dbReference type="Proteomes" id="UP000244722"/>
    </source>
</evidence>
<comment type="caution">
    <text evidence="13">The sequence shown here is derived from an EMBL/GenBank/DDBJ whole genome shotgun (WGS) entry which is preliminary data.</text>
</comment>
<feature type="coiled-coil region" evidence="10">
    <location>
        <begin position="267"/>
        <end position="479"/>
    </location>
</feature>
<dbReference type="PANTHER" id="PTHR45916:SF1">
    <property type="entry name" value="STRUCTURAL MAINTENANCE OF CHROMOSOMES PROTEIN 5"/>
    <property type="match status" value="1"/>
</dbReference>
<comment type="subcellular location">
    <subcellularLocation>
        <location evidence="2">Chromosome</location>
    </subcellularLocation>
    <subcellularLocation>
        <location evidence="1">Nucleus</location>
    </subcellularLocation>
</comment>
<keyword evidence="14" id="KW-1185">Reference proteome</keyword>
<evidence type="ECO:0000256" key="4">
    <source>
        <dbReference type="ARBA" id="ARBA00018687"/>
    </source>
</evidence>
<feature type="compositionally biased region" description="Acidic residues" evidence="11">
    <location>
        <begin position="46"/>
        <end position="62"/>
    </location>
</feature>
<dbReference type="Pfam" id="PF02463">
    <property type="entry name" value="SMC_N"/>
    <property type="match status" value="1"/>
</dbReference>
<evidence type="ECO:0000259" key="12">
    <source>
        <dbReference type="Pfam" id="PF02463"/>
    </source>
</evidence>
<dbReference type="Proteomes" id="UP000244722">
    <property type="component" value="Unassembled WGS sequence"/>
</dbReference>
<evidence type="ECO:0000256" key="1">
    <source>
        <dbReference type="ARBA" id="ARBA00004123"/>
    </source>
</evidence>
<dbReference type="EMBL" id="NESQ01000191">
    <property type="protein sequence ID" value="PUU76327.1"/>
    <property type="molecule type" value="Genomic_DNA"/>
</dbReference>
<evidence type="ECO:0000256" key="2">
    <source>
        <dbReference type="ARBA" id="ARBA00004286"/>
    </source>
</evidence>
<keyword evidence="7" id="KW-0067">ATP-binding</keyword>
<feature type="compositionally biased region" description="Basic and acidic residues" evidence="11">
    <location>
        <begin position="87"/>
        <end position="96"/>
    </location>
</feature>
<evidence type="ECO:0000256" key="11">
    <source>
        <dbReference type="SAM" id="MobiDB-lite"/>
    </source>
</evidence>
<evidence type="ECO:0000256" key="5">
    <source>
        <dbReference type="ARBA" id="ARBA00022454"/>
    </source>
</evidence>
<keyword evidence="9" id="KW-0539">Nucleus</keyword>
<feature type="region of interest" description="Disordered" evidence="11">
    <location>
        <begin position="1"/>
        <end position="100"/>
    </location>
</feature>
<feature type="compositionally biased region" description="Basic residues" evidence="11">
    <location>
        <begin position="1"/>
        <end position="10"/>
    </location>
</feature>
<gene>
    <name evidence="13" type="ORF">B9Z19DRAFT_1088392</name>
</gene>
<sequence length="1149" mass="130660">MPSLVHKRPAQHLTDNSESEELLSSLGSPPPSRNPKRARTIREEIASDDEVSEEDLGGEESDVLVKPDMDGSLLSEADSDQEEEEVMDHRGGEVERNSQPFQPGSIVRIKAENFVTYTAVEFFPGPNLNMVIGPNGTGKSTIVCAICLGLGSSPANLGRAKEISEFVKHGCETATIEIELQGKENERNPIIKRKIGRENNTSTFTLNGSSSTSGKITKLVKSYNIQIDNLCQFLPQDRVVEFAGLTAVDLLTHTQRAAAPPEILGHHENLKKLGKRQKELLNELEIDRNQLTSMEARQAALQQDVERLRERQEIIKRIELLDKARPFVKYREARGLAKDAKDASKVAERELRELEQQVEPMTEAPKAKRRYQKALERCVAAKKRELEAKEEAVTEFKDDVMGKADEKITEITNKMDAARSAEQSRKQQIAREKEKIAKLRKQLEEGPPEVDLAYYNGKISDSNHEVRDMKERIDDIDSEIKPMVERANQINGQISRTNKDLQDLNSVIGVRERMLERMSRDTHRVWQWLKTHQGDFEQEILGPPVLTCNVTDPKYADVVESQLGKNDKLALIAQNKNDYRKLLDVCFGSGPESLKLRDVTIRENSNVPIPPLPMASEEARGLGFDGFTIDFIDGPAPVISMLCQECRIHTTPISFKEFTAAQNKNMESTRISRWITGRNMYTLRRRYNQVMTNVTSIRNAQAFAAQQVDTQAEQEIRRSIGEMESDLEDVKKKIDELKDSRDTFVAKYKAAQTANQKIKAEKATRQQEATKYVKNKATLASAEDDLRRKMGGGEEYKESMKRWRSQKEELVMERAVDAQKFANLVKSLVAIHNELILCQIRLVEAGSDAEILQRRIEDGLRDLQAKKTESTSLAQHATECAARARALQGACRKIIQGLSPEESEFMNQIPPEKNAEDIENDIEAENARLDLLHEGNPNAIKQYEDRATRIRNLEDKITEREKNLEKHSAAIAELRSKWEPVIDRLVAKISTAFSKSFEKINCAGEVRVHKEEDEYDKWAIQILVKFRANESLQILNNQRQSGGERAVSTVFYLMALQSLARSPFRVVDEINQGMDPRNERLVHHRMVSIACQEYTSQYFLITPKLLPDLSYHKRMKVHCIFSGDWLQEDTRLDPDKYLRIGARMRAMAH</sequence>
<reference evidence="13 14" key="1">
    <citation type="submission" date="2017-04" db="EMBL/GenBank/DDBJ databases">
        <title>Draft genome sequence of Tuber borchii Vittad., a whitish edible truffle.</title>
        <authorList>
            <consortium name="DOE Joint Genome Institute"/>
            <person name="Murat C."/>
            <person name="Kuo A."/>
            <person name="Barry K.W."/>
            <person name="Clum A."/>
            <person name="Dockter R.B."/>
            <person name="Fauchery L."/>
            <person name="Iotti M."/>
            <person name="Kohler A."/>
            <person name="Labutti K."/>
            <person name="Lindquist E.A."/>
            <person name="Lipzen A."/>
            <person name="Ohm R.A."/>
            <person name="Wang M."/>
            <person name="Grigoriev I.V."/>
            <person name="Zambonelli A."/>
            <person name="Martin F.M."/>
        </authorList>
    </citation>
    <scope>NUCLEOTIDE SEQUENCE [LARGE SCALE GENOMIC DNA]</scope>
    <source>
        <strain evidence="13 14">Tbo3840</strain>
    </source>
</reference>
<dbReference type="GO" id="GO:0003697">
    <property type="term" value="F:single-stranded DNA binding"/>
    <property type="evidence" value="ECO:0007669"/>
    <property type="project" value="TreeGrafter"/>
</dbReference>
<keyword evidence="5" id="KW-0158">Chromosome</keyword>
<keyword evidence="8 10" id="KW-0175">Coiled coil</keyword>